<dbReference type="EMBL" id="UGNY01000001">
    <property type="protein sequence ID" value="STX38074.1"/>
    <property type="molecule type" value="Genomic_DNA"/>
</dbReference>
<proteinExistence type="predicted"/>
<dbReference type="AlphaFoldDB" id="A0A378J1A3"/>
<sequence>MAFPVLPSVNDWHKKSKQHPDRVVEKYLRAIYDAQTIYERFDGLIKLLHHCDKHEKDHENYTRLKKTVLEVIGYIINDDNAETIREKITARIAIRDFDPFFMPWLRPAPGDVSNDPWAFYERVREKSAEQIKAHFKKFYAKLKASKDLLPYGGKDAGDEAFYALRSGVGTVYYSKEELEEFRVIPNKTNLLKLQTLDKGDNRHLTFSYATTEHLSIKAYDSFRQHPEDFPNTAIYTVHVNGGMFMGPALAPERTSFFSSEAILHPTYADYYSDANLFMAGQIKVIDGKIIMVDGASGHFIPDYEQTSRALSFFGGLGIINNLTELPYYRPTKDGDERIYTPMKCTWLMAMLSDYSLLNKVDFRALNLTYLKEHAPELYTVYQLQSNINEELARWLEQSTVFYNRPSPYTLKLNNAVEVFSKFGKYDQPEFTLQLLTNLEVCIDEWNTFHKESTSRRQSAVDMLEVRVMEQILYYKLYLLLQNSSYSRDPTPYNTIIDNFLQRKVDFKMLIEQAKPLLGRQGPQFFSGKSAGSGDVEEDVLRVIIKSEKTSTAVELKEIIRQLDAIAATSLALGSSSSLNSSPSPDTNSLS</sequence>
<name>A0A378J1A3_9GAMM</name>
<dbReference type="RefSeq" id="WP_115174945.1">
    <property type="nucleotide sequence ID" value="NZ_UGNY01000001.1"/>
</dbReference>
<protein>
    <submittedName>
        <fullName evidence="1">Uncharacterized protein</fullName>
    </submittedName>
</protein>
<reference evidence="1 2" key="1">
    <citation type="submission" date="2018-06" db="EMBL/GenBank/DDBJ databases">
        <authorList>
            <consortium name="Pathogen Informatics"/>
            <person name="Doyle S."/>
        </authorList>
    </citation>
    <scope>NUCLEOTIDE SEQUENCE [LARGE SCALE GENOMIC DNA]</scope>
    <source>
        <strain evidence="1 2">NCTC11978</strain>
    </source>
</reference>
<evidence type="ECO:0000313" key="2">
    <source>
        <dbReference type="Proteomes" id="UP000254033"/>
    </source>
</evidence>
<organism evidence="1 2">
    <name type="scientific">Legionella feeleii</name>
    <dbReference type="NCBI Taxonomy" id="453"/>
    <lineage>
        <taxon>Bacteria</taxon>
        <taxon>Pseudomonadati</taxon>
        <taxon>Pseudomonadota</taxon>
        <taxon>Gammaproteobacteria</taxon>
        <taxon>Legionellales</taxon>
        <taxon>Legionellaceae</taxon>
        <taxon>Legionella</taxon>
    </lineage>
</organism>
<accession>A0A378J1A3</accession>
<gene>
    <name evidence="1" type="ORF">NCTC11978_01254</name>
</gene>
<evidence type="ECO:0000313" key="1">
    <source>
        <dbReference type="EMBL" id="STX38074.1"/>
    </source>
</evidence>
<dbReference type="Proteomes" id="UP000254033">
    <property type="component" value="Unassembled WGS sequence"/>
</dbReference>